<dbReference type="KEGG" id="pmai:CF386_01015"/>
<dbReference type="AlphaFoldDB" id="A0A220VBN4"/>
<sequence>MYIGNLLGLNLKPICFPTQFILSIKLEDKSTLYLNPFDGQYLDKKTLQSWITGLKNPFMKLNQTHLEEAKNSDVLMKWIAVLKSTFLREERYLDALKFINIALTLEPEDAFEVRDRGYIYQQLDCNSMAINDYNFFIEKYPEDPASELLKVQIKALNDNKVVIH</sequence>
<protein>
    <recommendedName>
        <fullName evidence="2">Protein SirB1 N-terminal domain-containing protein</fullName>
    </recommendedName>
</protein>
<keyword evidence="4" id="KW-1185">Reference proteome</keyword>
<evidence type="ECO:0000313" key="3">
    <source>
        <dbReference type="EMBL" id="ASK77765.1"/>
    </source>
</evidence>
<organism evidence="3 4">
    <name type="scientific">Paraphotobacterium marinum</name>
    <dbReference type="NCBI Taxonomy" id="1755811"/>
    <lineage>
        <taxon>Bacteria</taxon>
        <taxon>Pseudomonadati</taxon>
        <taxon>Pseudomonadota</taxon>
        <taxon>Gammaproteobacteria</taxon>
        <taxon>Vibrionales</taxon>
        <taxon>Vibrionaceae</taxon>
        <taxon>Paraphotobacterium</taxon>
    </lineage>
</organism>
<accession>A0A220VBN4</accession>
<evidence type="ECO:0000259" key="2">
    <source>
        <dbReference type="Pfam" id="PF13369"/>
    </source>
</evidence>
<dbReference type="Proteomes" id="UP000242175">
    <property type="component" value="Chromosome large"/>
</dbReference>
<dbReference type="EMBL" id="CP022355">
    <property type="protein sequence ID" value="ASK77765.1"/>
    <property type="molecule type" value="Genomic_DNA"/>
</dbReference>
<dbReference type="SUPFAM" id="SSF48452">
    <property type="entry name" value="TPR-like"/>
    <property type="match status" value="1"/>
</dbReference>
<dbReference type="InterPro" id="IPR032698">
    <property type="entry name" value="SirB1_N"/>
</dbReference>
<gene>
    <name evidence="3" type="ORF">CF386_01015</name>
</gene>
<reference evidence="3 4" key="1">
    <citation type="journal article" date="2016" name="Int. J. Syst. Evol. Microbiol.">
        <title>Paraphotobacterium marinum gen. nov., sp. nov., a member of the family Vibrionaceae, isolated from surface seawater.</title>
        <authorList>
            <person name="Huang Z."/>
            <person name="Dong C."/>
            <person name="Shao Z."/>
        </authorList>
    </citation>
    <scope>NUCLEOTIDE SEQUENCE [LARGE SCALE GENOMIC DNA]</scope>
    <source>
        <strain evidence="3 4">NSCS20N07D</strain>
    </source>
</reference>
<evidence type="ECO:0000313" key="4">
    <source>
        <dbReference type="Proteomes" id="UP000242175"/>
    </source>
</evidence>
<dbReference type="Pfam" id="PF13371">
    <property type="entry name" value="TPR_9"/>
    <property type="match status" value="1"/>
</dbReference>
<proteinExistence type="inferred from homology"/>
<evidence type="ECO:0000256" key="1">
    <source>
        <dbReference type="ARBA" id="ARBA00007100"/>
    </source>
</evidence>
<dbReference type="Gene3D" id="1.25.40.10">
    <property type="entry name" value="Tetratricopeptide repeat domain"/>
    <property type="match status" value="1"/>
</dbReference>
<name>A0A220VBN4_9GAMM</name>
<dbReference type="OrthoDB" id="232498at2"/>
<dbReference type="Pfam" id="PF13369">
    <property type="entry name" value="Transglut_core2"/>
    <property type="match status" value="1"/>
</dbReference>
<dbReference type="InterPro" id="IPR011990">
    <property type="entry name" value="TPR-like_helical_dom_sf"/>
</dbReference>
<feature type="domain" description="Protein SirB1 N-terminal" evidence="2">
    <location>
        <begin position="1"/>
        <end position="79"/>
    </location>
</feature>
<comment type="similarity">
    <text evidence="1">Belongs to the UPF0162 family.</text>
</comment>